<name>A0A9J6GR64_HAELO</name>
<accession>A0A9J6GR64</accession>
<organism evidence="1 2">
    <name type="scientific">Haemaphysalis longicornis</name>
    <name type="common">Bush tick</name>
    <dbReference type="NCBI Taxonomy" id="44386"/>
    <lineage>
        <taxon>Eukaryota</taxon>
        <taxon>Metazoa</taxon>
        <taxon>Ecdysozoa</taxon>
        <taxon>Arthropoda</taxon>
        <taxon>Chelicerata</taxon>
        <taxon>Arachnida</taxon>
        <taxon>Acari</taxon>
        <taxon>Parasitiformes</taxon>
        <taxon>Ixodida</taxon>
        <taxon>Ixodoidea</taxon>
        <taxon>Ixodidae</taxon>
        <taxon>Haemaphysalinae</taxon>
        <taxon>Haemaphysalis</taxon>
    </lineage>
</organism>
<protein>
    <submittedName>
        <fullName evidence="1">Uncharacterized protein</fullName>
    </submittedName>
</protein>
<dbReference type="EMBL" id="JABSTR010000008">
    <property type="protein sequence ID" value="KAH9377933.1"/>
    <property type="molecule type" value="Genomic_DNA"/>
</dbReference>
<evidence type="ECO:0000313" key="1">
    <source>
        <dbReference type="EMBL" id="KAH9377933.1"/>
    </source>
</evidence>
<evidence type="ECO:0000313" key="2">
    <source>
        <dbReference type="Proteomes" id="UP000821853"/>
    </source>
</evidence>
<dbReference type="OrthoDB" id="7417618at2759"/>
<proteinExistence type="predicted"/>
<dbReference type="VEuPathDB" id="VectorBase:HLOH_052379"/>
<gene>
    <name evidence="1" type="ORF">HPB48_000776</name>
</gene>
<reference evidence="1 2" key="1">
    <citation type="journal article" date="2020" name="Cell">
        <title>Large-Scale Comparative Analyses of Tick Genomes Elucidate Their Genetic Diversity and Vector Capacities.</title>
        <authorList>
            <consortium name="Tick Genome and Microbiome Consortium (TIGMIC)"/>
            <person name="Jia N."/>
            <person name="Wang J."/>
            <person name="Shi W."/>
            <person name="Du L."/>
            <person name="Sun Y."/>
            <person name="Zhan W."/>
            <person name="Jiang J.F."/>
            <person name="Wang Q."/>
            <person name="Zhang B."/>
            <person name="Ji P."/>
            <person name="Bell-Sakyi L."/>
            <person name="Cui X.M."/>
            <person name="Yuan T.T."/>
            <person name="Jiang B.G."/>
            <person name="Yang W.F."/>
            <person name="Lam T.T."/>
            <person name="Chang Q.C."/>
            <person name="Ding S.J."/>
            <person name="Wang X.J."/>
            <person name="Zhu J.G."/>
            <person name="Ruan X.D."/>
            <person name="Zhao L."/>
            <person name="Wei J.T."/>
            <person name="Ye R.Z."/>
            <person name="Que T.C."/>
            <person name="Du C.H."/>
            <person name="Zhou Y.H."/>
            <person name="Cheng J.X."/>
            <person name="Dai P.F."/>
            <person name="Guo W.B."/>
            <person name="Han X.H."/>
            <person name="Huang E.J."/>
            <person name="Li L.F."/>
            <person name="Wei W."/>
            <person name="Gao Y.C."/>
            <person name="Liu J.Z."/>
            <person name="Shao H.Z."/>
            <person name="Wang X."/>
            <person name="Wang C.C."/>
            <person name="Yang T.C."/>
            <person name="Huo Q.B."/>
            <person name="Li W."/>
            <person name="Chen H.Y."/>
            <person name="Chen S.E."/>
            <person name="Zhou L.G."/>
            <person name="Ni X.B."/>
            <person name="Tian J.H."/>
            <person name="Sheng Y."/>
            <person name="Liu T."/>
            <person name="Pan Y.S."/>
            <person name="Xia L.Y."/>
            <person name="Li J."/>
            <person name="Zhao F."/>
            <person name="Cao W.C."/>
        </authorList>
    </citation>
    <scope>NUCLEOTIDE SEQUENCE [LARGE SCALE GENOMIC DNA]</scope>
    <source>
        <strain evidence="1">HaeL-2018</strain>
    </source>
</reference>
<keyword evidence="2" id="KW-1185">Reference proteome</keyword>
<dbReference type="OMA" id="NIACFAS"/>
<dbReference type="AlphaFoldDB" id="A0A9J6GR64"/>
<comment type="caution">
    <text evidence="1">The sequence shown here is derived from an EMBL/GenBank/DDBJ whole genome shotgun (WGS) entry which is preliminary data.</text>
</comment>
<dbReference type="Proteomes" id="UP000821853">
    <property type="component" value="Unassembled WGS sequence"/>
</dbReference>
<sequence>MGAIQRVHRMGKHDPKRNRPNIACFASFEDTETLVSSCNKLNGTDFSVSRDYSPRLREIRRKLWEVGKARKADGQDKAFLVHDKLIINSEAFVWSSDTQTVIKLNKK</sequence>